<dbReference type="OrthoDB" id="9796880at2"/>
<dbReference type="InterPro" id="IPR006058">
    <property type="entry name" value="2Fe2S_fd_BS"/>
</dbReference>
<dbReference type="InterPro" id="IPR036884">
    <property type="entry name" value="2Fe-2S-bd_dom_sf"/>
</dbReference>
<comment type="pathway">
    <text evidence="6">Alkaloid degradation; nicotine degradation.</text>
</comment>
<dbReference type="GO" id="GO:0016491">
    <property type="term" value="F:oxidoreductase activity"/>
    <property type="evidence" value="ECO:0007669"/>
    <property type="project" value="UniProtKB-KW"/>
</dbReference>
<dbReference type="InterPro" id="IPR002888">
    <property type="entry name" value="2Fe-2S-bd"/>
</dbReference>
<accession>A0A3S9SZB7</accession>
<dbReference type="GO" id="GO:0051537">
    <property type="term" value="F:2 iron, 2 sulfur cluster binding"/>
    <property type="evidence" value="ECO:0007669"/>
    <property type="project" value="UniProtKB-KW"/>
</dbReference>
<dbReference type="Proteomes" id="UP000267250">
    <property type="component" value="Chromosome"/>
</dbReference>
<dbReference type="InterPro" id="IPR036010">
    <property type="entry name" value="2Fe-2S_ferredoxin-like_sf"/>
</dbReference>
<reference evidence="8 9" key="1">
    <citation type="submission" date="2016-07" db="EMBL/GenBank/DDBJ databases">
        <title>Genome and transcriptome analysis of iron-reducing fermentative bacteria Anoxybacter fermentans.</title>
        <authorList>
            <person name="Zeng X."/>
            <person name="Shao Z."/>
        </authorList>
    </citation>
    <scope>NUCLEOTIDE SEQUENCE [LARGE SCALE GENOMIC DNA]</scope>
    <source>
        <strain evidence="8 9">DY22613</strain>
    </source>
</reference>
<evidence type="ECO:0000256" key="3">
    <source>
        <dbReference type="ARBA" id="ARBA00023002"/>
    </source>
</evidence>
<keyword evidence="2" id="KW-0479">Metal-binding</keyword>
<dbReference type="Pfam" id="PF01799">
    <property type="entry name" value="Fer2_2"/>
    <property type="match status" value="1"/>
</dbReference>
<dbReference type="InterPro" id="IPR001041">
    <property type="entry name" value="2Fe-2S_ferredoxin-type"/>
</dbReference>
<feature type="domain" description="2Fe-2S ferredoxin-type" evidence="7">
    <location>
        <begin position="8"/>
        <end position="84"/>
    </location>
</feature>
<organism evidence="8 9">
    <name type="scientific">Anoxybacter fermentans</name>
    <dbReference type="NCBI Taxonomy" id="1323375"/>
    <lineage>
        <taxon>Bacteria</taxon>
        <taxon>Bacillati</taxon>
        <taxon>Bacillota</taxon>
        <taxon>Clostridia</taxon>
        <taxon>Halanaerobiales</taxon>
        <taxon>Anoxybacter</taxon>
    </lineage>
</organism>
<dbReference type="PANTHER" id="PTHR44379:SF5">
    <property type="entry name" value="OXIDOREDUCTASE WITH IRON-SULFUR SUBUNIT"/>
    <property type="match status" value="1"/>
</dbReference>
<dbReference type="PANTHER" id="PTHR44379">
    <property type="entry name" value="OXIDOREDUCTASE WITH IRON-SULFUR SUBUNIT"/>
    <property type="match status" value="1"/>
</dbReference>
<proteinExistence type="predicted"/>
<protein>
    <submittedName>
        <fullName evidence="8">(2Fe-2S)-binding protein</fullName>
    </submittedName>
</protein>
<dbReference type="SUPFAM" id="SSF54292">
    <property type="entry name" value="2Fe-2S ferredoxin-like"/>
    <property type="match status" value="1"/>
</dbReference>
<name>A0A3S9SZB7_9FIRM</name>
<dbReference type="AlphaFoldDB" id="A0A3S9SZB7"/>
<dbReference type="SUPFAM" id="SSF47741">
    <property type="entry name" value="CO dehydrogenase ISP C-domain like"/>
    <property type="match status" value="1"/>
</dbReference>
<dbReference type="Gene3D" id="3.10.20.30">
    <property type="match status" value="1"/>
</dbReference>
<evidence type="ECO:0000256" key="1">
    <source>
        <dbReference type="ARBA" id="ARBA00022714"/>
    </source>
</evidence>
<evidence type="ECO:0000313" key="8">
    <source>
        <dbReference type="EMBL" id="AZR73600.1"/>
    </source>
</evidence>
<keyword evidence="9" id="KW-1185">Reference proteome</keyword>
<evidence type="ECO:0000256" key="5">
    <source>
        <dbReference type="ARBA" id="ARBA00023014"/>
    </source>
</evidence>
<evidence type="ECO:0000256" key="2">
    <source>
        <dbReference type="ARBA" id="ARBA00022723"/>
    </source>
</evidence>
<evidence type="ECO:0000313" key="9">
    <source>
        <dbReference type="Proteomes" id="UP000267250"/>
    </source>
</evidence>
<evidence type="ECO:0000259" key="7">
    <source>
        <dbReference type="PROSITE" id="PS51085"/>
    </source>
</evidence>
<dbReference type="CDD" id="cd00207">
    <property type="entry name" value="fer2"/>
    <property type="match status" value="1"/>
</dbReference>
<dbReference type="Gene3D" id="1.10.150.120">
    <property type="entry name" value="[2Fe-2S]-binding domain"/>
    <property type="match status" value="1"/>
</dbReference>
<dbReference type="RefSeq" id="WP_127016941.1">
    <property type="nucleotide sequence ID" value="NZ_CP016379.1"/>
</dbReference>
<dbReference type="FunFam" id="3.10.20.30:FF:000020">
    <property type="entry name" value="Xanthine dehydrogenase iron-sulfur subunit"/>
    <property type="match status" value="1"/>
</dbReference>
<keyword evidence="3" id="KW-0560">Oxidoreductase</keyword>
<evidence type="ECO:0000256" key="4">
    <source>
        <dbReference type="ARBA" id="ARBA00023004"/>
    </source>
</evidence>
<sequence>MNNQNNQIRINISINGESYEVQVDPEMRLIDLLRDKLGFTGTKEGCGKGECGACTVIMDGKTVNSCLVLAFQADGKEILTIEGMGTLDNLHPIQEAFIRNGAVQCGYCIPGMVLSAKSLLDKNPAPTEEEIRRGISGNLCRCTGYQKIVDAIKDAAAEMRGDRNER</sequence>
<keyword evidence="5" id="KW-0411">Iron-sulfur</keyword>
<dbReference type="GO" id="GO:0046872">
    <property type="term" value="F:metal ion binding"/>
    <property type="evidence" value="ECO:0007669"/>
    <property type="project" value="UniProtKB-KW"/>
</dbReference>
<evidence type="ECO:0000256" key="6">
    <source>
        <dbReference type="ARBA" id="ARBA00060707"/>
    </source>
</evidence>
<dbReference type="FunFam" id="1.10.150.120:FF:000003">
    <property type="entry name" value="Carbon monoxide dehydrogenase, small subunit"/>
    <property type="match status" value="1"/>
</dbReference>
<dbReference type="KEGG" id="aft:BBF96_09490"/>
<dbReference type="PROSITE" id="PS51085">
    <property type="entry name" value="2FE2S_FER_2"/>
    <property type="match status" value="1"/>
</dbReference>
<keyword evidence="4" id="KW-0408">Iron</keyword>
<dbReference type="PROSITE" id="PS00197">
    <property type="entry name" value="2FE2S_FER_1"/>
    <property type="match status" value="1"/>
</dbReference>
<keyword evidence="1" id="KW-0001">2Fe-2S</keyword>
<gene>
    <name evidence="8" type="ORF">BBF96_09490</name>
</gene>
<dbReference type="InterPro" id="IPR012675">
    <property type="entry name" value="Beta-grasp_dom_sf"/>
</dbReference>
<dbReference type="Pfam" id="PF00111">
    <property type="entry name" value="Fer2"/>
    <property type="match status" value="1"/>
</dbReference>
<dbReference type="EMBL" id="CP016379">
    <property type="protein sequence ID" value="AZR73600.1"/>
    <property type="molecule type" value="Genomic_DNA"/>
</dbReference>
<dbReference type="InterPro" id="IPR051452">
    <property type="entry name" value="Diverse_Oxidoreductases"/>
</dbReference>